<organism evidence="2 3">
    <name type="scientific">Rhizopogon vesiculosus</name>
    <dbReference type="NCBI Taxonomy" id="180088"/>
    <lineage>
        <taxon>Eukaryota</taxon>
        <taxon>Fungi</taxon>
        <taxon>Dikarya</taxon>
        <taxon>Basidiomycota</taxon>
        <taxon>Agaricomycotina</taxon>
        <taxon>Agaricomycetes</taxon>
        <taxon>Agaricomycetidae</taxon>
        <taxon>Boletales</taxon>
        <taxon>Suillineae</taxon>
        <taxon>Rhizopogonaceae</taxon>
        <taxon>Rhizopogon</taxon>
    </lineage>
</organism>
<comment type="caution">
    <text evidence="2">The sequence shown here is derived from an EMBL/GenBank/DDBJ whole genome shotgun (WGS) entry which is preliminary data.</text>
</comment>
<name>A0A1J8PZP7_9AGAM</name>
<evidence type="ECO:0000313" key="2">
    <source>
        <dbReference type="EMBL" id="OJA14766.1"/>
    </source>
</evidence>
<dbReference type="AlphaFoldDB" id="A0A1J8PZP7"/>
<keyword evidence="1" id="KW-0472">Membrane</keyword>
<keyword evidence="1" id="KW-0812">Transmembrane</keyword>
<protein>
    <submittedName>
        <fullName evidence="2">Uncharacterized protein</fullName>
    </submittedName>
</protein>
<evidence type="ECO:0000256" key="1">
    <source>
        <dbReference type="SAM" id="Phobius"/>
    </source>
</evidence>
<sequence>MCVWHRKWTFVRFTFTISLYLPFVAIGMTFAAALRTQYYPGESCVRYGTASNVLHILCIIAAEGMSCLEEAL</sequence>
<evidence type="ECO:0000313" key="3">
    <source>
        <dbReference type="Proteomes" id="UP000183567"/>
    </source>
</evidence>
<accession>A0A1J8PZP7</accession>
<dbReference type="EMBL" id="LVVM01003501">
    <property type="protein sequence ID" value="OJA14766.1"/>
    <property type="molecule type" value="Genomic_DNA"/>
</dbReference>
<reference evidence="2 3" key="1">
    <citation type="submission" date="2016-03" db="EMBL/GenBank/DDBJ databases">
        <title>Comparative genomics of the ectomycorrhizal sister species Rhizopogon vinicolor and Rhizopogon vesiculosus (Basidiomycota: Boletales) reveals a divergence of the mating type B locus.</title>
        <authorList>
            <person name="Mujic A.B."/>
            <person name="Kuo A."/>
            <person name="Tritt A."/>
            <person name="Lipzen A."/>
            <person name="Chen C."/>
            <person name="Johnson J."/>
            <person name="Sharma A."/>
            <person name="Barry K."/>
            <person name="Grigoriev I.V."/>
            <person name="Spatafora J.W."/>
        </authorList>
    </citation>
    <scope>NUCLEOTIDE SEQUENCE [LARGE SCALE GENOMIC DNA]</scope>
    <source>
        <strain evidence="2 3">AM-OR11-056</strain>
    </source>
</reference>
<keyword evidence="3" id="KW-1185">Reference proteome</keyword>
<dbReference type="OrthoDB" id="2658772at2759"/>
<keyword evidence="1" id="KW-1133">Transmembrane helix</keyword>
<dbReference type="Proteomes" id="UP000183567">
    <property type="component" value="Unassembled WGS sequence"/>
</dbReference>
<feature type="non-terminal residue" evidence="2">
    <location>
        <position position="72"/>
    </location>
</feature>
<proteinExistence type="predicted"/>
<gene>
    <name evidence="2" type="ORF">AZE42_06228</name>
</gene>
<feature type="transmembrane region" description="Helical" evidence="1">
    <location>
        <begin position="13"/>
        <end position="34"/>
    </location>
</feature>